<feature type="transmembrane region" description="Helical" evidence="1">
    <location>
        <begin position="104"/>
        <end position="123"/>
    </location>
</feature>
<feature type="transmembrane region" description="Helical" evidence="1">
    <location>
        <begin position="151"/>
        <end position="168"/>
    </location>
</feature>
<evidence type="ECO:0000313" key="4">
    <source>
        <dbReference type="Proteomes" id="UP000254326"/>
    </source>
</evidence>
<dbReference type="EMBL" id="QKRA01000005">
    <property type="protein sequence ID" value="RDL44003.1"/>
    <property type="molecule type" value="Genomic_DNA"/>
</dbReference>
<feature type="transmembrane region" description="Helical" evidence="1">
    <location>
        <begin position="188"/>
        <end position="211"/>
    </location>
</feature>
<keyword evidence="4" id="KW-1185">Reference proteome</keyword>
<name>A0A370U8D2_9GAMM</name>
<protein>
    <submittedName>
        <fullName evidence="3">DUF1624 domain-containing protein</fullName>
    </submittedName>
</protein>
<feature type="transmembrane region" description="Helical" evidence="1">
    <location>
        <begin position="24"/>
        <end position="45"/>
    </location>
</feature>
<feature type="domain" description="Heparan-alpha-glucosaminide N-acetyltransferase catalytic" evidence="2">
    <location>
        <begin position="1"/>
        <end position="197"/>
    </location>
</feature>
<evidence type="ECO:0000259" key="2">
    <source>
        <dbReference type="Pfam" id="PF07786"/>
    </source>
</evidence>
<keyword evidence="1" id="KW-0812">Transmembrane</keyword>
<organism evidence="3 4">
    <name type="scientific">Marinomonas piezotolerans</name>
    <dbReference type="NCBI Taxonomy" id="2213058"/>
    <lineage>
        <taxon>Bacteria</taxon>
        <taxon>Pseudomonadati</taxon>
        <taxon>Pseudomonadota</taxon>
        <taxon>Gammaproteobacteria</taxon>
        <taxon>Oceanospirillales</taxon>
        <taxon>Oceanospirillaceae</taxon>
        <taxon>Marinomonas</taxon>
    </lineage>
</organism>
<dbReference type="AlphaFoldDB" id="A0A370U8D2"/>
<comment type="caution">
    <text evidence="3">The sequence shown here is derived from an EMBL/GenBank/DDBJ whole genome shotgun (WGS) entry which is preliminary data.</text>
</comment>
<evidence type="ECO:0000313" key="3">
    <source>
        <dbReference type="EMBL" id="RDL44003.1"/>
    </source>
</evidence>
<gene>
    <name evidence="3" type="ORF">DN730_12265</name>
</gene>
<sequence length="212" mass="24275">MILFHFCWDLKTFGFMEYSLKDPFWVSFRYIILTLFLSAVGWSSYIATASKQPFNRFIFNQSKIGLAALLISMGSYLAMPNQWIFFGILHFIFLSSLITKPLSAYPIVSCSIGTFIVFATYALPIETDAFRHWLSAELGAPKHTLDYISPLPWIGVVLIGPILGYLKLEQKELPMWMSVKPITFIGRYALPVYLIHQLVLYPLVASIDYLVH</sequence>
<keyword evidence="1" id="KW-1133">Transmembrane helix</keyword>
<feature type="transmembrane region" description="Helical" evidence="1">
    <location>
        <begin position="57"/>
        <end position="77"/>
    </location>
</feature>
<reference evidence="3 4" key="1">
    <citation type="submission" date="2018-06" db="EMBL/GenBank/DDBJ databases">
        <title>Marinomonas sp. YLB-05 draft genome sequence.</title>
        <authorList>
            <person name="Yu L."/>
            <person name="Tang X."/>
        </authorList>
    </citation>
    <scope>NUCLEOTIDE SEQUENCE [LARGE SCALE GENOMIC DNA]</scope>
    <source>
        <strain evidence="3 4">YLB-05</strain>
    </source>
</reference>
<evidence type="ECO:0000256" key="1">
    <source>
        <dbReference type="SAM" id="Phobius"/>
    </source>
</evidence>
<proteinExistence type="predicted"/>
<dbReference type="InterPro" id="IPR012429">
    <property type="entry name" value="HGSNAT_cat"/>
</dbReference>
<dbReference type="Proteomes" id="UP000254326">
    <property type="component" value="Unassembled WGS sequence"/>
</dbReference>
<keyword evidence="1" id="KW-0472">Membrane</keyword>
<dbReference type="Pfam" id="PF07786">
    <property type="entry name" value="HGSNAT_cat"/>
    <property type="match status" value="1"/>
</dbReference>
<accession>A0A370U8D2</accession>
<dbReference type="OrthoDB" id="9807591at2"/>